<keyword evidence="3" id="KW-0539">Nucleus</keyword>
<evidence type="ECO:0000256" key="1">
    <source>
        <dbReference type="ARBA" id="ARBA00010197"/>
    </source>
</evidence>
<accession>A0A2B7WP17</accession>
<dbReference type="PANTHER" id="PTHR12096">
    <property type="entry name" value="NUCLEAR PROTEIN SKIP-RELATED"/>
    <property type="match status" value="1"/>
</dbReference>
<gene>
    <name evidence="6" type="ORF">GX51_05440</name>
</gene>
<keyword evidence="3" id="KW-0507">mRNA processing</keyword>
<organism evidence="6 7">
    <name type="scientific">Blastomyces parvus</name>
    <dbReference type="NCBI Taxonomy" id="2060905"/>
    <lineage>
        <taxon>Eukaryota</taxon>
        <taxon>Fungi</taxon>
        <taxon>Dikarya</taxon>
        <taxon>Ascomycota</taxon>
        <taxon>Pezizomycotina</taxon>
        <taxon>Eurotiomycetes</taxon>
        <taxon>Eurotiomycetidae</taxon>
        <taxon>Onygenales</taxon>
        <taxon>Ajellomycetaceae</taxon>
        <taxon>Blastomyces</taxon>
    </lineage>
</organism>
<feature type="region of interest" description="Disordered" evidence="4">
    <location>
        <begin position="50"/>
        <end position="77"/>
    </location>
</feature>
<sequence length="595" mass="66451">MATSIAQGLFKSLPKPKYTGEDEELPIHAQPKGPRIVGADAINESQVVLKTAGPPPYGKRSGWRPRNPEDFADGGAFPEIPVAQYPLDMGRKGTASTSNALAVQVDAEGKVKYDAIAKHGHGENRIVHASFKDLIPLRQRVDMGEISLDRPSQEEVAEQMEKTKAALAKLVTGAVAAQKPKNVKGGKRNEPTFVRYTPANQMGDTSQKNDRIMKIVERQVDPMEPPKFKHKKIPRGPPSPPPPVMHSPPRKLTAEDQEAWRIPPPVSNWKNPRGYTVPLDKRLAADGRGLQDVSINDKFAQFAEALFTADRHAREEVKQRAQMQQKLAEKEKAQKEEHLRQLAQKAREARSTGTSRQESRARTRSRSGSGSRSPSPYSSRSATPSEDEEAARERERRRRQQRQEDERQLRQSRMGTERRIQMMAREQNRDISEKVALGLAKPTQSRETMYDSRLFNQSSGFDTGFNEDQPYDKPLFAAQDAINSIYRPRAQADDFDDEEAAGAEVSRIERNSRFEVLGRAKQGFKGAADAEARDGPVQFEKDTSDPFGIDGMIAEVTGGSGQKRYGIQEAEGAKERGSKRARVDDDDDDDHDRGR</sequence>
<feature type="compositionally biased region" description="Pro residues" evidence="4">
    <location>
        <begin position="235"/>
        <end position="246"/>
    </location>
</feature>
<dbReference type="OrthoDB" id="666364at2759"/>
<evidence type="ECO:0000256" key="4">
    <source>
        <dbReference type="SAM" id="MobiDB-lite"/>
    </source>
</evidence>
<evidence type="ECO:0000259" key="5">
    <source>
        <dbReference type="Pfam" id="PF02731"/>
    </source>
</evidence>
<comment type="subunit">
    <text evidence="3">Associated with the spliceosome.</text>
</comment>
<feature type="compositionally biased region" description="Basic and acidic residues" evidence="4">
    <location>
        <begin position="327"/>
        <end position="350"/>
    </location>
</feature>
<evidence type="ECO:0000313" key="7">
    <source>
        <dbReference type="Proteomes" id="UP000224080"/>
    </source>
</evidence>
<dbReference type="Pfam" id="PF02731">
    <property type="entry name" value="SKIP_SNW"/>
    <property type="match status" value="1"/>
</dbReference>
<feature type="region of interest" description="Disordered" evidence="4">
    <location>
        <begin position="314"/>
        <end position="450"/>
    </location>
</feature>
<name>A0A2B7WP17_9EURO</name>
<evidence type="ECO:0000256" key="3">
    <source>
        <dbReference type="RuleBase" id="RU367140"/>
    </source>
</evidence>
<evidence type="ECO:0000313" key="6">
    <source>
        <dbReference type="EMBL" id="PGH01124.1"/>
    </source>
</evidence>
<feature type="compositionally biased region" description="Acidic residues" evidence="4">
    <location>
        <begin position="584"/>
        <end position="595"/>
    </location>
</feature>
<feature type="domain" description="SKI-interacting protein SKIP SNW" evidence="5">
    <location>
        <begin position="193"/>
        <end position="350"/>
    </location>
</feature>
<dbReference type="Proteomes" id="UP000224080">
    <property type="component" value="Unassembled WGS sequence"/>
</dbReference>
<feature type="compositionally biased region" description="Basic and acidic residues" evidence="4">
    <location>
        <begin position="401"/>
        <end position="433"/>
    </location>
</feature>
<protein>
    <recommendedName>
        <fullName evidence="2 3">Pre-mRNA-processing protein 45</fullName>
    </recommendedName>
</protein>
<comment type="function">
    <text evidence="3">Involved in pre-mRNA splicing.</text>
</comment>
<feature type="region of interest" description="Disordered" evidence="4">
    <location>
        <begin position="526"/>
        <end position="595"/>
    </location>
</feature>
<dbReference type="AlphaFoldDB" id="A0A2B7WP17"/>
<feature type="compositionally biased region" description="Basic and acidic residues" evidence="4">
    <location>
        <begin position="571"/>
        <end position="583"/>
    </location>
</feature>
<comment type="similarity">
    <text evidence="1 3">Belongs to the SNW family.</text>
</comment>
<feature type="compositionally biased region" description="Basic and acidic residues" evidence="4">
    <location>
        <begin position="528"/>
        <end position="544"/>
    </location>
</feature>
<feature type="region of interest" description="Disordered" evidence="4">
    <location>
        <begin position="179"/>
        <end position="207"/>
    </location>
</feature>
<keyword evidence="7" id="KW-1185">Reference proteome</keyword>
<comment type="caution">
    <text evidence="6">The sequence shown here is derived from an EMBL/GenBank/DDBJ whole genome shotgun (WGS) entry which is preliminary data.</text>
</comment>
<feature type="region of interest" description="Disordered" evidence="4">
    <location>
        <begin position="225"/>
        <end position="254"/>
    </location>
</feature>
<dbReference type="GO" id="GO:0000398">
    <property type="term" value="P:mRNA splicing, via spliceosome"/>
    <property type="evidence" value="ECO:0007669"/>
    <property type="project" value="InterPro"/>
</dbReference>
<dbReference type="GO" id="GO:0005681">
    <property type="term" value="C:spliceosomal complex"/>
    <property type="evidence" value="ECO:0007669"/>
    <property type="project" value="UniProtKB-UniRule"/>
</dbReference>
<dbReference type="InterPro" id="IPR004015">
    <property type="entry name" value="SKI-int_prot_SKIP_SNW-dom"/>
</dbReference>
<feature type="compositionally biased region" description="Low complexity" evidence="4">
    <location>
        <begin position="366"/>
        <end position="384"/>
    </location>
</feature>
<keyword evidence="3" id="KW-0508">mRNA splicing</keyword>
<comment type="subcellular location">
    <subcellularLocation>
        <location evidence="3">Nucleus</location>
    </subcellularLocation>
</comment>
<evidence type="ECO:0000256" key="2">
    <source>
        <dbReference type="ARBA" id="ARBA00022160"/>
    </source>
</evidence>
<keyword evidence="3" id="KW-0747">Spliceosome</keyword>
<feature type="region of interest" description="Disordered" evidence="4">
    <location>
        <begin position="1"/>
        <end position="34"/>
    </location>
</feature>
<dbReference type="STRING" id="2060905.A0A2B7WP17"/>
<proteinExistence type="inferred from homology"/>
<reference evidence="6 7" key="1">
    <citation type="submission" date="2017-10" db="EMBL/GenBank/DDBJ databases">
        <title>Comparative genomics in systemic dimorphic fungi from Ajellomycetaceae.</title>
        <authorList>
            <person name="Munoz J.F."/>
            <person name="Mcewen J.G."/>
            <person name="Clay O.K."/>
            <person name="Cuomo C.A."/>
        </authorList>
    </citation>
    <scope>NUCLEOTIDE SEQUENCE [LARGE SCALE GENOMIC DNA]</scope>
    <source>
        <strain evidence="6 7">UAMH130</strain>
    </source>
</reference>
<dbReference type="EMBL" id="PDNC01000076">
    <property type="protein sequence ID" value="PGH01124.1"/>
    <property type="molecule type" value="Genomic_DNA"/>
</dbReference>
<dbReference type="InterPro" id="IPR017862">
    <property type="entry name" value="SKI-int_prot_SKIP"/>
</dbReference>